<protein>
    <submittedName>
        <fullName evidence="2">DUF4138 domain-containing protein</fullName>
    </submittedName>
</protein>
<evidence type="ECO:0000313" key="3">
    <source>
        <dbReference type="Proteomes" id="UP000503278"/>
    </source>
</evidence>
<name>A0A7L5DXV3_9SPHI</name>
<sequence>MKKTILYFLCSLLSAVVMAQPGKTVYLPAGATLHFLSPEPIRYVDISTKSLAGDLPLKNLFRLKWKDSTRTAAEATVTIAGETFIAQYHVLSGRGGTETIDIAPEDMRPLDISGVGFSEPQLRALCLRLFAKKPDQQLGRAKAFGLKGHLNHIYTAGDYLFLDLGYENKTNLQYTVDGLRFKIEDKRVTKAANNQSVEIRPEFTLFAIPEFSKGYRNIFVFKKVSYPGNKRLTIEVSEKPISGRLLTLSIPYRDILNADVISF</sequence>
<dbReference type="Proteomes" id="UP000503278">
    <property type="component" value="Chromosome"/>
</dbReference>
<dbReference type="RefSeq" id="WP_169606948.1">
    <property type="nucleotide sequence ID" value="NZ_CP051682.1"/>
</dbReference>
<feature type="signal peptide" evidence="1">
    <location>
        <begin position="1"/>
        <end position="19"/>
    </location>
</feature>
<organism evidence="2 3">
    <name type="scientific">Mucilaginibacter robiniae</name>
    <dbReference type="NCBI Taxonomy" id="2728022"/>
    <lineage>
        <taxon>Bacteria</taxon>
        <taxon>Pseudomonadati</taxon>
        <taxon>Bacteroidota</taxon>
        <taxon>Sphingobacteriia</taxon>
        <taxon>Sphingobacteriales</taxon>
        <taxon>Sphingobacteriaceae</taxon>
        <taxon>Mucilaginibacter</taxon>
    </lineage>
</organism>
<dbReference type="AlphaFoldDB" id="A0A7L5DXV3"/>
<reference evidence="2 3" key="1">
    <citation type="submission" date="2020-04" db="EMBL/GenBank/DDBJ databases">
        <title>Genome sequencing of novel species.</title>
        <authorList>
            <person name="Heo J."/>
            <person name="Kim S.-J."/>
            <person name="Kim J.-S."/>
            <person name="Hong S.-B."/>
            <person name="Kwon S.-W."/>
        </authorList>
    </citation>
    <scope>NUCLEOTIDE SEQUENCE [LARGE SCALE GENOMIC DNA]</scope>
    <source>
        <strain evidence="2 3">F39-2</strain>
    </source>
</reference>
<accession>A0A7L5DXV3</accession>
<proteinExistence type="predicted"/>
<dbReference type="KEGG" id="mrob:HH214_08670"/>
<gene>
    <name evidence="2" type="ORF">HH214_08670</name>
</gene>
<dbReference type="InterPro" id="IPR022298">
    <property type="entry name" value="Conjug_transposon_TraN"/>
</dbReference>
<dbReference type="Pfam" id="PF13595">
    <property type="entry name" value="DUF4138"/>
    <property type="match status" value="1"/>
</dbReference>
<keyword evidence="3" id="KW-1185">Reference proteome</keyword>
<feature type="chain" id="PRO_5029741888" evidence="1">
    <location>
        <begin position="20"/>
        <end position="263"/>
    </location>
</feature>
<keyword evidence="1" id="KW-0732">Signal</keyword>
<evidence type="ECO:0000256" key="1">
    <source>
        <dbReference type="SAM" id="SignalP"/>
    </source>
</evidence>
<dbReference type="EMBL" id="CP051682">
    <property type="protein sequence ID" value="QJD95942.1"/>
    <property type="molecule type" value="Genomic_DNA"/>
</dbReference>
<evidence type="ECO:0000313" key="2">
    <source>
        <dbReference type="EMBL" id="QJD95942.1"/>
    </source>
</evidence>